<accession>A0A0C2YC43</accession>
<feature type="region of interest" description="Disordered" evidence="1">
    <location>
        <begin position="42"/>
        <end position="100"/>
    </location>
</feature>
<dbReference type="EMBL" id="KN831790">
    <property type="protein sequence ID" value="KIM38567.1"/>
    <property type="molecule type" value="Genomic_DNA"/>
</dbReference>
<proteinExistence type="predicted"/>
<sequence>MANPRPTKCQHPDPGTSYHDPVPLINDDFDTIHSREGRLKRVGGVHSWDPPDDPEFVLDPNGDLYDDLVEADIMNPEEPSSSNPSKKKRSKVSADSGDTDKCPDCVARSSTTFGAPEYRCEDCFQPDLTCAACCVRRHRGHPFHRIEKWSGSHSTMPACTARTRFLAIQVCWFSIPTAFMRSPFSIAVLTVKTCTTFELLRHLHELALTMKASTYDFYRALEKSTTNLGIDVLKSRYRALFHSILQWCHLKMLKWGGRAHDPGGVAETKAGELAIRCPSCPWPGINMADGWENAPDGMKFLYMFFLCMDANFRLKNQLVSNYSQDPGLGIGWSYMVPWIPYESYVLSRASDEDISTCVGFQALSQANTRFSVGLRYTGPMHGATGHQVYSLNYIPGIGHSDCECPERVWAPHNALGNSTKTQGPGSCHDVLDDHFGFWNWQKYIGLGATLLWKYKVKKELADEEEKHLAAGGISPHNTSAASFVALGLEIEDAQRHIRHRAKDASSHLTFAKEGGLTEQRNMLRTRLHAWEQLLPIYMPGLLQYETDLTSGNSPASTSPNQLPHPEDSIVWLPSRIAAKDRARVCWPGLAQMEERLRSGQCRDALESVRQVLRLKSCMVEFKNKQVRGQREGLHSRAVIDRVHEKAIYDLEGPGDWEEVFKILEDGDIQGYQDPNRLCPRKGRQGIWEDGQEPQAAPSTEDDGDITLYNEVRSKRDGTGETRWTLSWIWTTSWAASSDDDADDILQLEWAKSRARAARAREEVMLLKDEMNHVLKYLEWKSEWWRQRAGARTDLNKYLTEGIRAYAQDQADVQAALRVHFRKLWETPLQMSVEDVVGDDDDSDSDDSEGEEDADVDEDDDPMLQ</sequence>
<dbReference type="Proteomes" id="UP000053424">
    <property type="component" value="Unassembled WGS sequence"/>
</dbReference>
<gene>
    <name evidence="3" type="ORF">M413DRAFT_20016</name>
</gene>
<feature type="region of interest" description="Disordered" evidence="1">
    <location>
        <begin position="681"/>
        <end position="705"/>
    </location>
</feature>
<dbReference type="STRING" id="686832.A0A0C2YC43"/>
<evidence type="ECO:0000313" key="4">
    <source>
        <dbReference type="Proteomes" id="UP000053424"/>
    </source>
</evidence>
<dbReference type="Pfam" id="PF18758">
    <property type="entry name" value="KDZ"/>
    <property type="match status" value="1"/>
</dbReference>
<feature type="region of interest" description="Disordered" evidence="1">
    <location>
        <begin position="831"/>
        <end position="864"/>
    </location>
</feature>
<feature type="region of interest" description="Disordered" evidence="1">
    <location>
        <begin position="1"/>
        <end position="28"/>
    </location>
</feature>
<feature type="domain" description="CxC2-like cysteine cluster KDZ transposase-associated" evidence="2">
    <location>
        <begin position="185"/>
        <end position="229"/>
    </location>
</feature>
<evidence type="ECO:0000256" key="1">
    <source>
        <dbReference type="SAM" id="MobiDB-lite"/>
    </source>
</evidence>
<protein>
    <recommendedName>
        <fullName evidence="2">CxC2-like cysteine cluster KDZ transposase-associated domain-containing protein</fullName>
    </recommendedName>
</protein>
<dbReference type="AlphaFoldDB" id="A0A0C2YC43"/>
<organism evidence="3 4">
    <name type="scientific">Hebeloma cylindrosporum</name>
    <dbReference type="NCBI Taxonomy" id="76867"/>
    <lineage>
        <taxon>Eukaryota</taxon>
        <taxon>Fungi</taxon>
        <taxon>Dikarya</taxon>
        <taxon>Basidiomycota</taxon>
        <taxon>Agaricomycotina</taxon>
        <taxon>Agaricomycetes</taxon>
        <taxon>Agaricomycetidae</taxon>
        <taxon>Agaricales</taxon>
        <taxon>Agaricineae</taxon>
        <taxon>Hymenogastraceae</taxon>
        <taxon>Hebeloma</taxon>
    </lineage>
</organism>
<reference evidence="3 4" key="1">
    <citation type="submission" date="2014-04" db="EMBL/GenBank/DDBJ databases">
        <authorList>
            <consortium name="DOE Joint Genome Institute"/>
            <person name="Kuo A."/>
            <person name="Gay G."/>
            <person name="Dore J."/>
            <person name="Kohler A."/>
            <person name="Nagy L.G."/>
            <person name="Floudas D."/>
            <person name="Copeland A."/>
            <person name="Barry K.W."/>
            <person name="Cichocki N."/>
            <person name="Veneault-Fourrey C."/>
            <person name="LaButti K."/>
            <person name="Lindquist E.A."/>
            <person name="Lipzen A."/>
            <person name="Lundell T."/>
            <person name="Morin E."/>
            <person name="Murat C."/>
            <person name="Sun H."/>
            <person name="Tunlid A."/>
            <person name="Henrissat B."/>
            <person name="Grigoriev I.V."/>
            <person name="Hibbett D.S."/>
            <person name="Martin F."/>
            <person name="Nordberg H.P."/>
            <person name="Cantor M.N."/>
            <person name="Hua S.X."/>
        </authorList>
    </citation>
    <scope>NUCLEOTIDE SEQUENCE [LARGE SCALE GENOMIC DNA]</scope>
    <source>
        <strain evidence="4">h7</strain>
    </source>
</reference>
<reference evidence="4" key="2">
    <citation type="submission" date="2015-01" db="EMBL/GenBank/DDBJ databases">
        <title>Evolutionary Origins and Diversification of the Mycorrhizal Mutualists.</title>
        <authorList>
            <consortium name="DOE Joint Genome Institute"/>
            <consortium name="Mycorrhizal Genomics Consortium"/>
            <person name="Kohler A."/>
            <person name="Kuo A."/>
            <person name="Nagy L.G."/>
            <person name="Floudas D."/>
            <person name="Copeland A."/>
            <person name="Barry K.W."/>
            <person name="Cichocki N."/>
            <person name="Veneault-Fourrey C."/>
            <person name="LaButti K."/>
            <person name="Lindquist E.A."/>
            <person name="Lipzen A."/>
            <person name="Lundell T."/>
            <person name="Morin E."/>
            <person name="Murat C."/>
            <person name="Riley R."/>
            <person name="Ohm R."/>
            <person name="Sun H."/>
            <person name="Tunlid A."/>
            <person name="Henrissat B."/>
            <person name="Grigoriev I.V."/>
            <person name="Hibbett D.S."/>
            <person name="Martin F."/>
        </authorList>
    </citation>
    <scope>NUCLEOTIDE SEQUENCE [LARGE SCALE GENOMIC DNA]</scope>
    <source>
        <strain evidence="4">h7</strain>
    </source>
</reference>
<evidence type="ECO:0000313" key="3">
    <source>
        <dbReference type="EMBL" id="KIM38567.1"/>
    </source>
</evidence>
<dbReference type="InterPro" id="IPR041457">
    <property type="entry name" value="CxC2_KDZ-assoc"/>
</dbReference>
<dbReference type="HOGENOM" id="CLU_003703_13_0_1"/>
<dbReference type="OrthoDB" id="2682806at2759"/>
<evidence type="ECO:0000259" key="2">
    <source>
        <dbReference type="Pfam" id="PF18803"/>
    </source>
</evidence>
<feature type="compositionally biased region" description="Acidic residues" evidence="1">
    <location>
        <begin position="835"/>
        <end position="864"/>
    </location>
</feature>
<keyword evidence="4" id="KW-1185">Reference proteome</keyword>
<dbReference type="Pfam" id="PF18803">
    <property type="entry name" value="CxC2"/>
    <property type="match status" value="1"/>
</dbReference>
<name>A0A0C2YC43_HEBCY</name>
<dbReference type="InterPro" id="IPR040521">
    <property type="entry name" value="KDZ"/>
</dbReference>